<evidence type="ECO:0000256" key="17">
    <source>
        <dbReference type="PROSITE-ProRule" id="PRU00169"/>
    </source>
</evidence>
<keyword evidence="15 19" id="KW-0472">Membrane</keyword>
<dbReference type="Gene3D" id="1.10.10.10">
    <property type="entry name" value="Winged helix-like DNA-binding domain superfamily/Winged helix DNA-binding domain"/>
    <property type="match status" value="1"/>
</dbReference>
<organism evidence="24 25">
    <name type="scientific">Trichuris trichiura</name>
    <name type="common">Whipworm</name>
    <name type="synonym">Trichocephalus trichiurus</name>
    <dbReference type="NCBI Taxonomy" id="36087"/>
    <lineage>
        <taxon>Eukaryota</taxon>
        <taxon>Metazoa</taxon>
        <taxon>Ecdysozoa</taxon>
        <taxon>Nematoda</taxon>
        <taxon>Enoplea</taxon>
        <taxon>Dorylaimia</taxon>
        <taxon>Trichinellida</taxon>
        <taxon>Trichuridae</taxon>
        <taxon>Trichuris</taxon>
    </lineage>
</organism>
<dbReference type="SMART" id="SM00304">
    <property type="entry name" value="HAMP"/>
    <property type="match status" value="1"/>
</dbReference>
<evidence type="ECO:0000256" key="7">
    <source>
        <dbReference type="ARBA" id="ARBA00022553"/>
    </source>
</evidence>
<dbReference type="InterPro" id="IPR016032">
    <property type="entry name" value="Sig_transdc_resp-reg_C-effctor"/>
</dbReference>
<dbReference type="Gene3D" id="6.10.340.10">
    <property type="match status" value="1"/>
</dbReference>
<dbReference type="GO" id="GO:0000155">
    <property type="term" value="F:phosphorelay sensor kinase activity"/>
    <property type="evidence" value="ECO:0007669"/>
    <property type="project" value="InterPro"/>
</dbReference>
<evidence type="ECO:0000259" key="20">
    <source>
        <dbReference type="PROSITE" id="PS50109"/>
    </source>
</evidence>
<dbReference type="InterPro" id="IPR003660">
    <property type="entry name" value="HAMP_dom"/>
</dbReference>
<evidence type="ECO:0000259" key="23">
    <source>
        <dbReference type="PROSITE" id="PS51755"/>
    </source>
</evidence>
<dbReference type="NCBIfam" id="NF008312">
    <property type="entry name" value="PRK11100.1"/>
    <property type="match status" value="1"/>
</dbReference>
<reference evidence="24" key="2">
    <citation type="submission" date="2014-03" db="EMBL/GenBank/DDBJ databases">
        <title>The whipworm genome and dual-species transcriptomics of an intimate host-pathogen interaction.</title>
        <authorList>
            <person name="Foth B.J."/>
            <person name="Tsai I.J."/>
            <person name="Reid A.J."/>
            <person name="Bancroft A.J."/>
            <person name="Nichol S."/>
            <person name="Tracey A."/>
            <person name="Holroyd N."/>
            <person name="Cotton J.A."/>
            <person name="Stanley E.J."/>
            <person name="Zarowiecki M."/>
            <person name="Liu J.Z."/>
            <person name="Huckvale T."/>
            <person name="Cooper P.J."/>
            <person name="Grencis R.K."/>
            <person name="Berriman M."/>
        </authorList>
    </citation>
    <scope>NUCLEOTIDE SEQUENCE [LARGE SCALE GENOMIC DNA]</scope>
</reference>
<dbReference type="GO" id="GO:0043565">
    <property type="term" value="F:sequence-specific DNA binding"/>
    <property type="evidence" value="ECO:0007669"/>
    <property type="project" value="UniProtKB-ARBA"/>
</dbReference>
<gene>
    <name evidence="24" type="ORF">TTRE_0000635601</name>
</gene>
<dbReference type="InterPro" id="IPR005467">
    <property type="entry name" value="His_kinase_dom"/>
</dbReference>
<evidence type="ECO:0000256" key="3">
    <source>
        <dbReference type="ARBA" id="ARBA00004651"/>
    </source>
</evidence>
<dbReference type="InterPro" id="IPR003594">
    <property type="entry name" value="HATPase_dom"/>
</dbReference>
<feature type="domain" description="Histidine kinase" evidence="20">
    <location>
        <begin position="574"/>
        <end position="785"/>
    </location>
</feature>
<feature type="transmembrane region" description="Helical" evidence="19">
    <location>
        <begin position="496"/>
        <end position="518"/>
    </location>
</feature>
<feature type="domain" description="Response regulatory" evidence="21">
    <location>
        <begin position="124"/>
        <end position="238"/>
    </location>
</feature>
<dbReference type="SMART" id="SM00862">
    <property type="entry name" value="Trans_reg_C"/>
    <property type="match status" value="1"/>
</dbReference>
<evidence type="ECO:0000256" key="19">
    <source>
        <dbReference type="SAM" id="Phobius"/>
    </source>
</evidence>
<evidence type="ECO:0000313" key="25">
    <source>
        <dbReference type="Proteomes" id="UP000030665"/>
    </source>
</evidence>
<dbReference type="SUPFAM" id="SSF55874">
    <property type="entry name" value="ATPase domain of HSP90 chaperone/DNA topoisomerase II/histidine kinase"/>
    <property type="match status" value="1"/>
</dbReference>
<dbReference type="Pfam" id="PF00486">
    <property type="entry name" value="Trans_reg_C"/>
    <property type="match status" value="1"/>
</dbReference>
<feature type="domain" description="HAMP" evidence="22">
    <location>
        <begin position="516"/>
        <end position="567"/>
    </location>
</feature>
<dbReference type="Gene3D" id="3.40.50.2300">
    <property type="match status" value="1"/>
</dbReference>
<dbReference type="InterPro" id="IPR003661">
    <property type="entry name" value="HisK_dim/P_dom"/>
</dbReference>
<dbReference type="FunFam" id="1.10.10.10:FF:000254">
    <property type="entry name" value="Two-component system response regulator CreB"/>
    <property type="match status" value="1"/>
</dbReference>
<dbReference type="SUPFAM" id="SSF46894">
    <property type="entry name" value="C-terminal effector domain of the bipartite response regulators"/>
    <property type="match status" value="1"/>
</dbReference>
<dbReference type="SUPFAM" id="SSF52172">
    <property type="entry name" value="CheY-like"/>
    <property type="match status" value="1"/>
</dbReference>
<keyword evidence="16" id="KW-0804">Transcription</keyword>
<evidence type="ECO:0000256" key="18">
    <source>
        <dbReference type="PROSITE-ProRule" id="PRU01091"/>
    </source>
</evidence>
<evidence type="ECO:0000256" key="2">
    <source>
        <dbReference type="ARBA" id="ARBA00004496"/>
    </source>
</evidence>
<keyword evidence="7 17" id="KW-0597">Phosphoprotein</keyword>
<dbReference type="Pfam" id="PF00512">
    <property type="entry name" value="HisKA"/>
    <property type="match status" value="1"/>
</dbReference>
<dbReference type="InterPro" id="IPR029151">
    <property type="entry name" value="Sensor-like_sf"/>
</dbReference>
<dbReference type="PROSITE" id="PS51755">
    <property type="entry name" value="OMPR_PHOB"/>
    <property type="match status" value="1"/>
</dbReference>
<accession>A0A077ZHC6</accession>
<dbReference type="Gene3D" id="3.30.565.10">
    <property type="entry name" value="Histidine kinase-like ATPase, C-terminal domain"/>
    <property type="match status" value="1"/>
</dbReference>
<dbReference type="SMART" id="SM00387">
    <property type="entry name" value="HATPase_c"/>
    <property type="match status" value="1"/>
</dbReference>
<dbReference type="FunFam" id="3.30.565.10:FF:000067">
    <property type="entry name" value="Two-component system sensor histidine kinase CreC"/>
    <property type="match status" value="1"/>
</dbReference>
<dbReference type="FunFam" id="3.30.450.20:FF:000070">
    <property type="entry name" value="Two-component system sensor histidine kinase CreC"/>
    <property type="match status" value="1"/>
</dbReference>
<evidence type="ECO:0000256" key="8">
    <source>
        <dbReference type="ARBA" id="ARBA00022679"/>
    </source>
</evidence>
<dbReference type="SUPFAM" id="SSF103190">
    <property type="entry name" value="Sensory domain-like"/>
    <property type="match status" value="1"/>
</dbReference>
<dbReference type="NCBIfam" id="NF008026">
    <property type="entry name" value="PRK10756.1"/>
    <property type="match status" value="1"/>
</dbReference>
<feature type="DNA-binding region" description="OmpR/PhoB-type" evidence="18">
    <location>
        <begin position="248"/>
        <end position="347"/>
    </location>
</feature>
<dbReference type="InterPro" id="IPR036097">
    <property type="entry name" value="HisK_dim/P_sf"/>
</dbReference>
<dbReference type="PRINTS" id="PR00344">
    <property type="entry name" value="BCTRLSENSOR"/>
</dbReference>
<dbReference type="PANTHER" id="PTHR45436:SF10">
    <property type="entry name" value="HISTIDINE KINASE"/>
    <property type="match status" value="1"/>
</dbReference>
<evidence type="ECO:0000256" key="5">
    <source>
        <dbReference type="ARBA" id="ARBA00022475"/>
    </source>
</evidence>
<dbReference type="PROSITE" id="PS50109">
    <property type="entry name" value="HIS_KIN"/>
    <property type="match status" value="1"/>
</dbReference>
<name>A0A077ZHC6_TRITR</name>
<evidence type="ECO:0000256" key="16">
    <source>
        <dbReference type="ARBA" id="ARBA00023163"/>
    </source>
</evidence>
<evidence type="ECO:0000256" key="12">
    <source>
        <dbReference type="ARBA" id="ARBA00023012"/>
    </source>
</evidence>
<feature type="modified residue" description="4-aspartylphosphate" evidence="17">
    <location>
        <position position="173"/>
    </location>
</feature>
<dbReference type="GO" id="GO:0042802">
    <property type="term" value="F:identical protein binding"/>
    <property type="evidence" value="ECO:0007669"/>
    <property type="project" value="UniProtKB-ARBA"/>
</dbReference>
<dbReference type="GO" id="GO:0005737">
    <property type="term" value="C:cytoplasm"/>
    <property type="evidence" value="ECO:0007669"/>
    <property type="project" value="UniProtKB-SubCell"/>
</dbReference>
<keyword evidence="11 19" id="KW-1133">Transmembrane helix</keyword>
<keyword evidence="13" id="KW-0805">Transcription regulation</keyword>
<dbReference type="CDD" id="cd00383">
    <property type="entry name" value="trans_reg_C"/>
    <property type="match status" value="1"/>
</dbReference>
<evidence type="ECO:0000259" key="21">
    <source>
        <dbReference type="PROSITE" id="PS50110"/>
    </source>
</evidence>
<evidence type="ECO:0000256" key="1">
    <source>
        <dbReference type="ARBA" id="ARBA00000085"/>
    </source>
</evidence>
<keyword evidence="5" id="KW-1003">Cell membrane</keyword>
<comment type="catalytic activity">
    <reaction evidence="1">
        <text>ATP + protein L-histidine = ADP + protein N-phospho-L-histidine.</text>
        <dbReference type="EC" id="2.7.13.3"/>
    </reaction>
</comment>
<dbReference type="InterPro" id="IPR050428">
    <property type="entry name" value="TCS_sensor_his_kinase"/>
</dbReference>
<dbReference type="STRING" id="36087.A0A077ZHC6"/>
<dbReference type="InterPro" id="IPR036890">
    <property type="entry name" value="HATPase_C_sf"/>
</dbReference>
<dbReference type="Proteomes" id="UP000030665">
    <property type="component" value="Unassembled WGS sequence"/>
</dbReference>
<dbReference type="FunFam" id="1.10.287.130:FF:000051">
    <property type="entry name" value="Two-component system sensor histidine kinase CreC"/>
    <property type="match status" value="1"/>
</dbReference>
<dbReference type="NCBIfam" id="NF008296">
    <property type="entry name" value="PRK11083.1"/>
    <property type="match status" value="1"/>
</dbReference>
<evidence type="ECO:0000256" key="10">
    <source>
        <dbReference type="ARBA" id="ARBA00022777"/>
    </source>
</evidence>
<dbReference type="PROSITE" id="PS50110">
    <property type="entry name" value="RESPONSE_REGULATORY"/>
    <property type="match status" value="1"/>
</dbReference>
<dbReference type="InterPro" id="IPR036388">
    <property type="entry name" value="WH-like_DNA-bd_sf"/>
</dbReference>
<evidence type="ECO:0000256" key="15">
    <source>
        <dbReference type="ARBA" id="ARBA00023136"/>
    </source>
</evidence>
<dbReference type="SMART" id="SM00448">
    <property type="entry name" value="REC"/>
    <property type="match status" value="1"/>
</dbReference>
<dbReference type="GO" id="GO:0045893">
    <property type="term" value="P:positive regulation of DNA-templated transcription"/>
    <property type="evidence" value="ECO:0007669"/>
    <property type="project" value="UniProtKB-ARBA"/>
</dbReference>
<sequence>MLGPLAHAEEIGSVDTVFKMIGPDHKIVVEAFDDPDVKNVTCYVSRAKTGGIKGGLGLAEDTSDAAISCQQVGPIELSDRIKNGKAQGEVVFKKRTSLVFKSLQVVRFYDAKRNALAYLAYSDKVVEVEDEQGIADTLVYMLQQEGFAVEVFERGLPVLDKARQQAPDVMILDVGLPDISGFELCRQLLALHPALPVLFLTARSEEVDRLLGLEIGADDYVAKPFSPREVCARVRTLLRRVKKFSSPSPVIRIGHFELNEPAAQISWFDTPLTLTRYEFLLLKTLLKSPGRVWSRQQLMDSVWEDAQDTYDRTVDTHIKTLRAKLRAINPDLSPINTHRGMGYSLRGLATEGTLIDTATLLAELARPDLLSGDPTHGQLAQAFNQLQHRPFRANIGGINKVRNEYHVYMTDSQGKVLFDSANKAVGQDYSRWNDVWLTLRGQYGARSTLQNPADPESSVMYVAAPIMDGSRLIGVLSVGKPNAAMAPVIKRSERRILWASAILLGIALVIGAGMVWWINRSIARLTRYADSVTDNKPVPLPELGSSELRKLAQALESMRVKLEGKNYIEQYVYALTHELKSPLAAIRGAAEILREGPPPEVVARFTDNILTQNARMQALVETLLRQARLENRQEVVLTVVDVAALFRRVSEARTVQLAEKNITLHVMPTEVNVAAEPALLEQALGNLLDNAIDFTPESGRITLSAEVDQEHVALKVLDTGSGIPDYALSRIFERFYSLPRANGQKSSGLGLAFVSEVARLFNGEVTLRNVQEGGVLASLRLHRHFT</sequence>
<dbReference type="InterPro" id="IPR001867">
    <property type="entry name" value="OmpR/PhoB-type_DNA-bd"/>
</dbReference>
<dbReference type="Gene3D" id="6.10.250.690">
    <property type="match status" value="1"/>
</dbReference>
<keyword evidence="25" id="KW-1185">Reference proteome</keyword>
<dbReference type="CDD" id="cd17574">
    <property type="entry name" value="REC_OmpR"/>
    <property type="match status" value="1"/>
</dbReference>
<comment type="subcellular location">
    <subcellularLocation>
        <location evidence="3">Cell membrane</location>
        <topology evidence="3">Multi-pass membrane protein</topology>
    </subcellularLocation>
    <subcellularLocation>
        <location evidence="2">Cytoplasm</location>
    </subcellularLocation>
</comment>
<feature type="domain" description="OmpR/PhoB-type" evidence="23">
    <location>
        <begin position="248"/>
        <end position="347"/>
    </location>
</feature>
<protein>
    <recommendedName>
        <fullName evidence="4">histidine kinase</fullName>
        <ecNumber evidence="4">2.7.13.3</ecNumber>
    </recommendedName>
</protein>
<dbReference type="FunFam" id="3.40.50.2300:FF:000021">
    <property type="entry name" value="Two-component system response regulator KdpE"/>
    <property type="match status" value="1"/>
</dbReference>
<dbReference type="Pfam" id="PF02518">
    <property type="entry name" value="HATPase_c"/>
    <property type="match status" value="1"/>
</dbReference>
<proteinExistence type="predicted"/>
<dbReference type="SMART" id="SM00388">
    <property type="entry name" value="HisKA"/>
    <property type="match status" value="1"/>
</dbReference>
<keyword evidence="9 19" id="KW-0812">Transmembrane</keyword>
<evidence type="ECO:0000256" key="4">
    <source>
        <dbReference type="ARBA" id="ARBA00012438"/>
    </source>
</evidence>
<dbReference type="OrthoDB" id="5864793at2759"/>
<dbReference type="InterPro" id="IPR004358">
    <property type="entry name" value="Sig_transdc_His_kin-like_C"/>
</dbReference>
<dbReference type="EC" id="2.7.13.3" evidence="4"/>
<keyword evidence="6" id="KW-0963">Cytoplasm</keyword>
<dbReference type="Gene3D" id="1.10.287.130">
    <property type="match status" value="1"/>
</dbReference>
<dbReference type="GO" id="GO:0005886">
    <property type="term" value="C:plasma membrane"/>
    <property type="evidence" value="ECO:0007669"/>
    <property type="project" value="UniProtKB-SubCell"/>
</dbReference>
<dbReference type="InterPro" id="IPR010292">
    <property type="entry name" value="Uncharacterised_CreA"/>
</dbReference>
<keyword evidence="8" id="KW-0808">Transferase</keyword>
<keyword evidence="12" id="KW-0902">Two-component regulatory system</keyword>
<keyword evidence="14 18" id="KW-0238">DNA-binding</keyword>
<dbReference type="PROSITE" id="PS50885">
    <property type="entry name" value="HAMP"/>
    <property type="match status" value="1"/>
</dbReference>
<evidence type="ECO:0000313" key="24">
    <source>
        <dbReference type="EMBL" id="CDW58055.1"/>
    </source>
</evidence>
<dbReference type="InterPro" id="IPR011006">
    <property type="entry name" value="CheY-like_superfamily"/>
</dbReference>
<dbReference type="PANTHER" id="PTHR45436">
    <property type="entry name" value="SENSOR HISTIDINE KINASE YKOH"/>
    <property type="match status" value="1"/>
</dbReference>
<dbReference type="Pfam" id="PF05981">
    <property type="entry name" value="CreA"/>
    <property type="match status" value="1"/>
</dbReference>
<evidence type="ECO:0000256" key="14">
    <source>
        <dbReference type="ARBA" id="ARBA00023125"/>
    </source>
</evidence>
<evidence type="ECO:0000256" key="13">
    <source>
        <dbReference type="ARBA" id="ARBA00023015"/>
    </source>
</evidence>
<dbReference type="CDD" id="cd00082">
    <property type="entry name" value="HisKA"/>
    <property type="match status" value="1"/>
</dbReference>
<dbReference type="SUPFAM" id="SSF47384">
    <property type="entry name" value="Homodimeric domain of signal transducing histidine kinase"/>
    <property type="match status" value="1"/>
</dbReference>
<dbReference type="Gene3D" id="3.30.450.20">
    <property type="entry name" value="PAS domain"/>
    <property type="match status" value="1"/>
</dbReference>
<dbReference type="EMBL" id="HG806257">
    <property type="protein sequence ID" value="CDW58055.1"/>
    <property type="molecule type" value="Genomic_DNA"/>
</dbReference>
<dbReference type="Pfam" id="PF00672">
    <property type="entry name" value="HAMP"/>
    <property type="match status" value="1"/>
</dbReference>
<dbReference type="AlphaFoldDB" id="A0A077ZHC6"/>
<dbReference type="InterPro" id="IPR001789">
    <property type="entry name" value="Sig_transdc_resp-reg_receiver"/>
</dbReference>
<evidence type="ECO:0000259" key="22">
    <source>
        <dbReference type="PROSITE" id="PS50885"/>
    </source>
</evidence>
<evidence type="ECO:0000256" key="11">
    <source>
        <dbReference type="ARBA" id="ARBA00022989"/>
    </source>
</evidence>
<evidence type="ECO:0000256" key="6">
    <source>
        <dbReference type="ARBA" id="ARBA00022490"/>
    </source>
</evidence>
<evidence type="ECO:0000256" key="9">
    <source>
        <dbReference type="ARBA" id="ARBA00022692"/>
    </source>
</evidence>
<reference evidence="24" key="1">
    <citation type="submission" date="2014-01" db="EMBL/GenBank/DDBJ databases">
        <authorList>
            <person name="Aslett M."/>
        </authorList>
    </citation>
    <scope>NUCLEOTIDE SEQUENCE</scope>
</reference>
<keyword evidence="10" id="KW-0418">Kinase</keyword>
<dbReference type="CDD" id="cd16945">
    <property type="entry name" value="HATPase_CreC-like"/>
    <property type="match status" value="1"/>
</dbReference>